<dbReference type="Proteomes" id="UP000003527">
    <property type="component" value="Unassembled WGS sequence"/>
</dbReference>
<keyword evidence="3" id="KW-1185">Reference proteome</keyword>
<comment type="caution">
    <text evidence="2">The sequence shown here is derived from an EMBL/GenBank/DDBJ whole genome shotgun (WGS) entry which is preliminary data.</text>
</comment>
<evidence type="ECO:0000313" key="2">
    <source>
        <dbReference type="EMBL" id="EHL13504.1"/>
    </source>
</evidence>
<evidence type="ECO:0000256" key="1">
    <source>
        <dbReference type="SAM" id="Phobius"/>
    </source>
</evidence>
<dbReference type="AlphaFoldDB" id="G9WSB7"/>
<proteinExistence type="predicted"/>
<organism evidence="2 3">
    <name type="scientific">Oribacterium asaccharolyticum ACB7</name>
    <dbReference type="NCBI Taxonomy" id="796944"/>
    <lineage>
        <taxon>Bacteria</taxon>
        <taxon>Bacillati</taxon>
        <taxon>Bacillota</taxon>
        <taxon>Clostridia</taxon>
        <taxon>Lachnospirales</taxon>
        <taxon>Lachnospiraceae</taxon>
        <taxon>Oribacterium</taxon>
    </lineage>
</organism>
<keyword evidence="1" id="KW-1133">Transmembrane helix</keyword>
<protein>
    <submittedName>
        <fullName evidence="2">Uncharacterized protein</fullName>
    </submittedName>
</protein>
<evidence type="ECO:0000313" key="3">
    <source>
        <dbReference type="Proteomes" id="UP000003527"/>
    </source>
</evidence>
<dbReference type="HOGENOM" id="CLU_3064128_0_0_9"/>
<accession>G9WSB7</accession>
<reference evidence="2 3" key="1">
    <citation type="submission" date="2011-08" db="EMBL/GenBank/DDBJ databases">
        <title>The Genome Sequence of Oribacterium sp. ACB7.</title>
        <authorList>
            <consortium name="The Broad Institute Genome Sequencing Platform"/>
            <person name="Earl A."/>
            <person name="Ward D."/>
            <person name="Feldgarden M."/>
            <person name="Gevers D."/>
            <person name="Sizova M."/>
            <person name="Hazen A."/>
            <person name="Epstein S."/>
            <person name="Young S.K."/>
            <person name="Zeng Q."/>
            <person name="Gargeya S."/>
            <person name="Fitzgerald M."/>
            <person name="Haas B."/>
            <person name="Abouelleil A."/>
            <person name="Alvarado L."/>
            <person name="Arachchi H.M."/>
            <person name="Berlin A."/>
            <person name="Brown A."/>
            <person name="Chapman S.B."/>
            <person name="Chen Z."/>
            <person name="Dunbar C."/>
            <person name="Freedman E."/>
            <person name="Gearin G."/>
            <person name="Gellesch M."/>
            <person name="Goldberg J."/>
            <person name="Griggs A."/>
            <person name="Gujja S."/>
            <person name="Heiman D."/>
            <person name="Howarth C."/>
            <person name="Larson L."/>
            <person name="Lui A."/>
            <person name="MacDonald P.J.P."/>
            <person name="Montmayeur A."/>
            <person name="Murphy C."/>
            <person name="Neiman D."/>
            <person name="Pearson M."/>
            <person name="Priest M."/>
            <person name="Roberts A."/>
            <person name="Saif S."/>
            <person name="Shea T."/>
            <person name="Shenoy N."/>
            <person name="Sisk P."/>
            <person name="Stolte C."/>
            <person name="Sykes S."/>
            <person name="Wortman J."/>
            <person name="Nusbaum C."/>
            <person name="Birren B."/>
        </authorList>
    </citation>
    <scope>NUCLEOTIDE SEQUENCE [LARGE SCALE GENOMIC DNA]</scope>
    <source>
        <strain evidence="2 3">ACB7</strain>
    </source>
</reference>
<feature type="transmembrane region" description="Helical" evidence="1">
    <location>
        <begin position="12"/>
        <end position="35"/>
    </location>
</feature>
<dbReference type="EMBL" id="AFZD01000006">
    <property type="protein sequence ID" value="EHL13504.1"/>
    <property type="molecule type" value="Genomic_DNA"/>
</dbReference>
<keyword evidence="1" id="KW-0812">Transmembrane</keyword>
<keyword evidence="1" id="KW-0472">Membrane</keyword>
<sequence length="53" mass="6246">MRGNRERKMQLIALVVLLTIFLLFADLLFFGYFFISKRYAFLSRQSGDYGAFT</sequence>
<name>G9WSB7_9FIRM</name>
<gene>
    <name evidence="2" type="ORF">HMPREF9624_01983</name>
</gene>